<dbReference type="SUPFAM" id="SSF52540">
    <property type="entry name" value="P-loop containing nucleoside triphosphate hydrolases"/>
    <property type="match status" value="1"/>
</dbReference>
<keyword evidence="1" id="KW-0802">TPR repeat</keyword>
<dbReference type="Gene3D" id="1.25.40.10">
    <property type="entry name" value="Tetratricopeptide repeat domain"/>
    <property type="match status" value="1"/>
</dbReference>
<name>A0A7W7CPL2_9ACTN</name>
<comment type="caution">
    <text evidence="2">The sequence shown here is derived from an EMBL/GenBank/DDBJ whole genome shotgun (WGS) entry which is preliminary data.</text>
</comment>
<evidence type="ECO:0000313" key="2">
    <source>
        <dbReference type="EMBL" id="MBB4692386.1"/>
    </source>
</evidence>
<dbReference type="EMBL" id="JACHMF010000001">
    <property type="protein sequence ID" value="MBB4692386.1"/>
    <property type="molecule type" value="Genomic_DNA"/>
</dbReference>
<dbReference type="RefSeq" id="WP_239093550.1">
    <property type="nucleotide sequence ID" value="NZ_BOMC01000078.1"/>
</dbReference>
<protein>
    <submittedName>
        <fullName evidence="2">Tetratricopeptide (TPR) repeat protein</fullName>
    </submittedName>
</protein>
<feature type="repeat" description="TPR" evidence="1">
    <location>
        <begin position="596"/>
        <end position="629"/>
    </location>
</feature>
<dbReference type="Proteomes" id="UP000542742">
    <property type="component" value="Unassembled WGS sequence"/>
</dbReference>
<evidence type="ECO:0000313" key="3">
    <source>
        <dbReference type="Proteomes" id="UP000542742"/>
    </source>
</evidence>
<dbReference type="Pfam" id="PF13424">
    <property type="entry name" value="TPR_12"/>
    <property type="match status" value="2"/>
</dbReference>
<dbReference type="GO" id="GO:0043531">
    <property type="term" value="F:ADP binding"/>
    <property type="evidence" value="ECO:0007669"/>
    <property type="project" value="InterPro"/>
</dbReference>
<evidence type="ECO:0000256" key="1">
    <source>
        <dbReference type="PROSITE-ProRule" id="PRU00339"/>
    </source>
</evidence>
<reference evidence="2 3" key="1">
    <citation type="submission" date="2020-08" db="EMBL/GenBank/DDBJ databases">
        <title>Sequencing the genomes of 1000 actinobacteria strains.</title>
        <authorList>
            <person name="Klenk H.-P."/>
        </authorList>
    </citation>
    <scope>NUCLEOTIDE SEQUENCE [LARGE SCALE GENOMIC DNA]</scope>
    <source>
        <strain evidence="2 3">DSM 45518</strain>
    </source>
</reference>
<dbReference type="Gene3D" id="3.40.50.300">
    <property type="entry name" value="P-loop containing nucleotide triphosphate hydrolases"/>
    <property type="match status" value="1"/>
</dbReference>
<dbReference type="PROSITE" id="PS50005">
    <property type="entry name" value="TPR"/>
    <property type="match status" value="2"/>
</dbReference>
<dbReference type="InterPro" id="IPR027417">
    <property type="entry name" value="P-loop_NTPase"/>
</dbReference>
<sequence>MPDPSGARDLDDLAAALRALKVSAGNPSFDEITKRVNAAWTAAGRPPGELARRGTVVDCFHDGRRRVNNDLVLAVVRALHDDAGYVAQWHQVLGVVLAEVAAAGQVRCRDHLPDDLTGFTGRAGELARLRETLEPRRGAAVVVTIEGMAGVGKTRLAVHAGHLLHTERPFDQVFFADLRGFHPDPAQPPVDPSAVLDGFLRLLAVPAQRIPYEREARTALFRARLAGRRALVVLDNAVDLDQVGSLLPAGSDTTTLITSRRRIAVPAAVHLTLGSYSTEEAVAYLTRAAPDVPAGPDPQAAARIAERCGLLPLALALVAGHVRTATGAWTLTDHADRLDRQHAGQRMNAGLEVAFDLSYQDLPEQQRSLLRRCALHPGAEFDAHAAAALLDTTPGAASGLLEALHAEHLVVPAGGGRYTLHDLVRTFAANQAEDEEPPSVLRAASDRLGDYYLAAASTAMDALHPAYAELRPRVDVPGVHVPDVSGADTALAWLDAERPALVALAAHAVAAGRLTYVTELAGTLARYLNTHPDDGLTVHRHALRAAQRMNDLAGQAEALANLGNFLGQLGRYRSAGEHLQRALTVFRRAGDPRGEGRALANLGVVESRLGNYERAMERFVEALALYRRIGYQLGEAAMLNNIGDTEIQLGRYDDAEAHLTAALEHHHRLADSEGIAWVRETMAMLHTRRGCPQRALGEHEQALILFRRAGDRQGEAWALNGMGEIATDRQPHEAVDRHVSALAAATEIGDVDQQARAQAGLGHAYRTLGDAPAARRHLQLAVTLYTELGAPEAGAVQEQLAALAPARN</sequence>
<organism evidence="2 3">
    <name type="scientific">Paractinoplanes abujensis</name>
    <dbReference type="NCBI Taxonomy" id="882441"/>
    <lineage>
        <taxon>Bacteria</taxon>
        <taxon>Bacillati</taxon>
        <taxon>Actinomycetota</taxon>
        <taxon>Actinomycetes</taxon>
        <taxon>Micromonosporales</taxon>
        <taxon>Micromonosporaceae</taxon>
        <taxon>Paractinoplanes</taxon>
    </lineage>
</organism>
<dbReference type="PRINTS" id="PR00364">
    <property type="entry name" value="DISEASERSIST"/>
</dbReference>
<accession>A0A7W7CPL2</accession>
<dbReference type="SMART" id="SM00028">
    <property type="entry name" value="TPR"/>
    <property type="match status" value="5"/>
</dbReference>
<dbReference type="PANTHER" id="PTHR47691:SF3">
    <property type="entry name" value="HTH-TYPE TRANSCRIPTIONAL REGULATOR RV0890C-RELATED"/>
    <property type="match status" value="1"/>
</dbReference>
<dbReference type="PANTHER" id="PTHR47691">
    <property type="entry name" value="REGULATOR-RELATED"/>
    <property type="match status" value="1"/>
</dbReference>
<dbReference type="InterPro" id="IPR011990">
    <property type="entry name" value="TPR-like_helical_dom_sf"/>
</dbReference>
<gene>
    <name evidence="2" type="ORF">BKA14_002534</name>
</gene>
<dbReference type="SUPFAM" id="SSF48452">
    <property type="entry name" value="TPR-like"/>
    <property type="match status" value="2"/>
</dbReference>
<proteinExistence type="predicted"/>
<dbReference type="InterPro" id="IPR019734">
    <property type="entry name" value="TPR_rpt"/>
</dbReference>
<feature type="repeat" description="TPR" evidence="1">
    <location>
        <begin position="556"/>
        <end position="589"/>
    </location>
</feature>
<keyword evidence="3" id="KW-1185">Reference proteome</keyword>
<dbReference type="AlphaFoldDB" id="A0A7W7CPL2"/>